<evidence type="ECO:0000256" key="3">
    <source>
        <dbReference type="ARBA" id="ARBA00009595"/>
    </source>
</evidence>
<evidence type="ECO:0000256" key="5">
    <source>
        <dbReference type="ARBA" id="ARBA00022723"/>
    </source>
</evidence>
<keyword evidence="7" id="KW-0460">Magnesium</keyword>
<keyword evidence="6" id="KW-0378">Hydrolase</keyword>
<keyword evidence="8" id="KW-0520">NAD</keyword>
<gene>
    <name evidence="11" type="ORF">UFOPK3516_00194</name>
</gene>
<dbReference type="NCBIfam" id="NF001299">
    <property type="entry name" value="PRK00241.1"/>
    <property type="match status" value="1"/>
</dbReference>
<dbReference type="PRINTS" id="PR00502">
    <property type="entry name" value="NUDIXFAMILY"/>
</dbReference>
<evidence type="ECO:0000256" key="9">
    <source>
        <dbReference type="ARBA" id="ARBA00023679"/>
    </source>
</evidence>
<comment type="similarity">
    <text evidence="3">Belongs to the Nudix hydrolase family. NudC subfamily.</text>
</comment>
<name>A0A6J7F6B7_9ZZZZ</name>
<organism evidence="11">
    <name type="scientific">freshwater metagenome</name>
    <dbReference type="NCBI Taxonomy" id="449393"/>
    <lineage>
        <taxon>unclassified sequences</taxon>
        <taxon>metagenomes</taxon>
        <taxon>ecological metagenomes</taxon>
    </lineage>
</organism>
<dbReference type="Gene3D" id="3.90.79.10">
    <property type="entry name" value="Nucleoside Triphosphate Pyrophosphohydrolase"/>
    <property type="match status" value="1"/>
</dbReference>
<dbReference type="GO" id="GO:0046872">
    <property type="term" value="F:metal ion binding"/>
    <property type="evidence" value="ECO:0007669"/>
    <property type="project" value="UniProtKB-KW"/>
</dbReference>
<dbReference type="CDD" id="cd03429">
    <property type="entry name" value="NUDIX_NADH_pyrophosphatase_Nudt13"/>
    <property type="match status" value="1"/>
</dbReference>
<evidence type="ECO:0000256" key="1">
    <source>
        <dbReference type="ARBA" id="ARBA00001946"/>
    </source>
</evidence>
<sequence length="317" mass="34993">MSHELRRRLALSRNSHDRDAVRRGDATLMEAVWHDADTHVLVIHQSATLIADDAIVMLAAPGVTATERLYLGRTDQAQFVAVMTDAAFSADEALALAQQNNPSAEWLDLRLVGPSLSDRDSGLFTQALALVNWHRSHPFAPQSGQPSRSDVGGWVRIDESGAQVFPRTDSAIIVLVTDADDRLLLGNNALWEKDRFSLLAGYVEPGESLEDAVVREVYEECGLRVVDPVYIASQPWPFPASLMLGFRASLAPGENADNLIADGEEILTLRWFTREQIIAESEADTIKLPGPVSIARHLIEEWLGQPLSQEDTWLGKR</sequence>
<comment type="cofactor">
    <cofactor evidence="2">
        <name>Zn(2+)</name>
        <dbReference type="ChEBI" id="CHEBI:29105"/>
    </cofactor>
</comment>
<dbReference type="InterPro" id="IPR050241">
    <property type="entry name" value="NAD-cap_RNA_hydrolase_NudC"/>
</dbReference>
<dbReference type="PROSITE" id="PS00893">
    <property type="entry name" value="NUDIX_BOX"/>
    <property type="match status" value="1"/>
</dbReference>
<dbReference type="GO" id="GO:0006742">
    <property type="term" value="P:NADP+ catabolic process"/>
    <property type="evidence" value="ECO:0007669"/>
    <property type="project" value="TreeGrafter"/>
</dbReference>
<evidence type="ECO:0000256" key="2">
    <source>
        <dbReference type="ARBA" id="ARBA00001947"/>
    </source>
</evidence>
<evidence type="ECO:0000256" key="4">
    <source>
        <dbReference type="ARBA" id="ARBA00012381"/>
    </source>
</evidence>
<dbReference type="InterPro" id="IPR015375">
    <property type="entry name" value="NADH_PPase-like_N"/>
</dbReference>
<evidence type="ECO:0000256" key="7">
    <source>
        <dbReference type="ARBA" id="ARBA00022842"/>
    </source>
</evidence>
<evidence type="ECO:0000259" key="10">
    <source>
        <dbReference type="PROSITE" id="PS51462"/>
    </source>
</evidence>
<dbReference type="InterPro" id="IPR000086">
    <property type="entry name" value="NUDIX_hydrolase_dom"/>
</dbReference>
<dbReference type="SUPFAM" id="SSF55811">
    <property type="entry name" value="Nudix"/>
    <property type="match status" value="1"/>
</dbReference>
<evidence type="ECO:0000313" key="11">
    <source>
        <dbReference type="EMBL" id="CAB4889035.1"/>
    </source>
</evidence>
<dbReference type="InterPro" id="IPR015797">
    <property type="entry name" value="NUDIX_hydrolase-like_dom_sf"/>
</dbReference>
<dbReference type="InterPro" id="IPR049734">
    <property type="entry name" value="NudC-like_C"/>
</dbReference>
<dbReference type="EMBL" id="CAFBMB010000007">
    <property type="protein sequence ID" value="CAB4889035.1"/>
    <property type="molecule type" value="Genomic_DNA"/>
</dbReference>
<dbReference type="GO" id="GO:0005829">
    <property type="term" value="C:cytosol"/>
    <property type="evidence" value="ECO:0007669"/>
    <property type="project" value="TreeGrafter"/>
</dbReference>
<dbReference type="InterPro" id="IPR020084">
    <property type="entry name" value="NUDIX_hydrolase_CS"/>
</dbReference>
<comment type="catalytic activity">
    <reaction evidence="9">
        <text>a 5'-end NAD(+)-phospho-ribonucleoside in mRNA + H2O = a 5'-end phospho-adenosine-phospho-ribonucleoside in mRNA + beta-nicotinamide D-ribonucleotide + 2 H(+)</text>
        <dbReference type="Rhea" id="RHEA:60876"/>
        <dbReference type="Rhea" id="RHEA-COMP:15698"/>
        <dbReference type="Rhea" id="RHEA-COMP:15719"/>
        <dbReference type="ChEBI" id="CHEBI:14649"/>
        <dbReference type="ChEBI" id="CHEBI:15377"/>
        <dbReference type="ChEBI" id="CHEBI:15378"/>
        <dbReference type="ChEBI" id="CHEBI:144029"/>
        <dbReference type="ChEBI" id="CHEBI:144051"/>
    </reaction>
    <physiologicalReaction direction="left-to-right" evidence="9">
        <dbReference type="Rhea" id="RHEA:60877"/>
    </physiologicalReaction>
</comment>
<evidence type="ECO:0000256" key="6">
    <source>
        <dbReference type="ARBA" id="ARBA00022801"/>
    </source>
</evidence>
<dbReference type="Gene3D" id="3.90.79.20">
    <property type="match status" value="1"/>
</dbReference>
<dbReference type="PANTHER" id="PTHR42904:SF6">
    <property type="entry name" value="NAD-CAPPED RNA HYDROLASE NUDT12"/>
    <property type="match status" value="1"/>
</dbReference>
<reference evidence="11" key="1">
    <citation type="submission" date="2020-05" db="EMBL/GenBank/DDBJ databases">
        <authorList>
            <person name="Chiriac C."/>
            <person name="Salcher M."/>
            <person name="Ghai R."/>
            <person name="Kavagutti S V."/>
        </authorList>
    </citation>
    <scope>NUCLEOTIDE SEQUENCE</scope>
</reference>
<dbReference type="AlphaFoldDB" id="A0A6J7F6B7"/>
<dbReference type="PROSITE" id="PS51462">
    <property type="entry name" value="NUDIX"/>
    <property type="match status" value="1"/>
</dbReference>
<dbReference type="Pfam" id="PF09296">
    <property type="entry name" value="NUDIX-like"/>
    <property type="match status" value="1"/>
</dbReference>
<comment type="cofactor">
    <cofactor evidence="1">
        <name>Mg(2+)</name>
        <dbReference type="ChEBI" id="CHEBI:18420"/>
    </cofactor>
</comment>
<dbReference type="GO" id="GO:0019677">
    <property type="term" value="P:NAD+ catabolic process"/>
    <property type="evidence" value="ECO:0007669"/>
    <property type="project" value="TreeGrafter"/>
</dbReference>
<proteinExistence type="inferred from homology"/>
<protein>
    <recommendedName>
        <fullName evidence="4">NAD(+) diphosphatase</fullName>
        <ecNumber evidence="4">3.6.1.22</ecNumber>
    </recommendedName>
</protein>
<evidence type="ECO:0000256" key="8">
    <source>
        <dbReference type="ARBA" id="ARBA00023027"/>
    </source>
</evidence>
<dbReference type="PANTHER" id="PTHR42904">
    <property type="entry name" value="NUDIX HYDROLASE, NUDC SUBFAMILY"/>
    <property type="match status" value="1"/>
</dbReference>
<dbReference type="Pfam" id="PF00293">
    <property type="entry name" value="NUDIX"/>
    <property type="match status" value="1"/>
</dbReference>
<feature type="domain" description="Nudix hydrolase" evidence="10">
    <location>
        <begin position="166"/>
        <end position="295"/>
    </location>
</feature>
<keyword evidence="5" id="KW-0479">Metal-binding</keyword>
<dbReference type="GO" id="GO:0035529">
    <property type="term" value="F:NADH pyrophosphatase activity"/>
    <property type="evidence" value="ECO:0007669"/>
    <property type="project" value="TreeGrafter"/>
</dbReference>
<accession>A0A6J7F6B7</accession>
<dbReference type="InterPro" id="IPR020476">
    <property type="entry name" value="Nudix_hydrolase"/>
</dbReference>
<dbReference type="EC" id="3.6.1.22" evidence="4"/>